<dbReference type="InterPro" id="IPR000095">
    <property type="entry name" value="CRIB_dom"/>
</dbReference>
<feature type="region of interest" description="Disordered" evidence="2">
    <location>
        <begin position="354"/>
        <end position="422"/>
    </location>
</feature>
<dbReference type="PANTHER" id="PTHR23177">
    <property type="entry name" value="MKIAA1688 PROTEIN"/>
    <property type="match status" value="1"/>
</dbReference>
<evidence type="ECO:0000259" key="4">
    <source>
        <dbReference type="PROSITE" id="PS50238"/>
    </source>
</evidence>
<dbReference type="Pfam" id="PF00620">
    <property type="entry name" value="RhoGAP"/>
    <property type="match status" value="1"/>
</dbReference>
<dbReference type="AlphaFoldDB" id="A0AAN9QJP7"/>
<feature type="domain" description="CRIB" evidence="3">
    <location>
        <begin position="122"/>
        <end position="135"/>
    </location>
</feature>
<dbReference type="GO" id="GO:0005096">
    <property type="term" value="F:GTPase activator activity"/>
    <property type="evidence" value="ECO:0007669"/>
    <property type="project" value="UniProtKB-KW"/>
</dbReference>
<sequence>MTEVLQLPSSSSCSTRPCGGLTPNDGSHPSPLINAPTVEEGVVQSRLDLDLDLGLVIETGEIEEEEEEEDKERDREGDQISILTLLIATFRKSLIGCSTSIASSTSGGDLSSSSSSTSSMEIGWPSNVRHVAHVTFDRFHGFLGLPVEFEPEVPRRPPSASANVFGVSTESMQLSFDARGNSVPTILLLMQRHLYAQGGLQAEGIFRINAENSQEEFVREQLNRGVVPDGIDVHCLAGLIKAWFRELPTGVLDPLSPEQVMQSQSEEECAQLVRLLPPTEAALLDWAINLMADVAQLENLNKMNARNIAMVFAPNMTQMADPLTALMYAVQVMNFLKTLVVKTLREREESIVKSNPVPNFNSFDDDGHQSNSHLLQKDGNENRNDCSREDTVFVTAEPCQQTEQSPSHLTEDDCETETESKSLPTTTENFISSGNRLLVDSCPCNVVSQICSLAIGLQDSGFSIGQTKGDQAKICRSKSLQLSTSDTDKFSRKLIELPVVGAAEKNLGTAIIGRINSRKELAEAWR</sequence>
<feature type="domain" description="Rho-GAP" evidence="4">
    <location>
        <begin position="167"/>
        <end position="352"/>
    </location>
</feature>
<dbReference type="PANTHER" id="PTHR23177:SF64">
    <property type="entry name" value="RHO GTPASE-ACTIVATING PROTEIN 1"/>
    <property type="match status" value="1"/>
</dbReference>
<name>A0AAN9QJP7_CANGL</name>
<comment type="caution">
    <text evidence="5">The sequence shown here is derived from an EMBL/GenBank/DDBJ whole genome shotgun (WGS) entry which is preliminary data.</text>
</comment>
<evidence type="ECO:0000256" key="2">
    <source>
        <dbReference type="SAM" id="MobiDB-lite"/>
    </source>
</evidence>
<dbReference type="FunFam" id="1.10.555.10:FF:000046">
    <property type="entry name" value="Rho GTPase-activating protein 5"/>
    <property type="match status" value="1"/>
</dbReference>
<dbReference type="InterPro" id="IPR044785">
    <property type="entry name" value="RopGAP1-5"/>
</dbReference>
<dbReference type="Gene3D" id="3.90.810.10">
    <property type="entry name" value="CRIB domain"/>
    <property type="match status" value="1"/>
</dbReference>
<dbReference type="EMBL" id="JAYMYQ010000004">
    <property type="protein sequence ID" value="KAK7337251.1"/>
    <property type="molecule type" value="Genomic_DNA"/>
</dbReference>
<protein>
    <recommendedName>
        <fullName evidence="7">Rho GTPase activating protein 1</fullName>
    </recommendedName>
</protein>
<gene>
    <name evidence="5" type="ORF">VNO77_17816</name>
</gene>
<dbReference type="SMART" id="SM00324">
    <property type="entry name" value="RhoGAP"/>
    <property type="match status" value="1"/>
</dbReference>
<keyword evidence="1" id="KW-0343">GTPase activation</keyword>
<accession>A0AAN9QJP7</accession>
<dbReference type="CDD" id="cd00132">
    <property type="entry name" value="CRIB"/>
    <property type="match status" value="1"/>
</dbReference>
<dbReference type="Proteomes" id="UP001367508">
    <property type="component" value="Unassembled WGS sequence"/>
</dbReference>
<reference evidence="5 6" key="1">
    <citation type="submission" date="2024-01" db="EMBL/GenBank/DDBJ databases">
        <title>The genomes of 5 underutilized Papilionoideae crops provide insights into root nodulation and disease resistanc.</title>
        <authorList>
            <person name="Jiang F."/>
        </authorList>
    </citation>
    <scope>NUCLEOTIDE SEQUENCE [LARGE SCALE GENOMIC DNA]</scope>
    <source>
        <strain evidence="5">LVBAO_FW01</strain>
        <tissue evidence="5">Leaves</tissue>
    </source>
</reference>
<feature type="compositionally biased region" description="Basic and acidic residues" evidence="2">
    <location>
        <begin position="375"/>
        <end position="391"/>
    </location>
</feature>
<dbReference type="CDD" id="cd00159">
    <property type="entry name" value="RhoGAP"/>
    <property type="match status" value="1"/>
</dbReference>
<dbReference type="Gene3D" id="1.10.555.10">
    <property type="entry name" value="Rho GTPase activation protein"/>
    <property type="match status" value="1"/>
</dbReference>
<evidence type="ECO:0000313" key="5">
    <source>
        <dbReference type="EMBL" id="KAK7337251.1"/>
    </source>
</evidence>
<dbReference type="GO" id="GO:0007165">
    <property type="term" value="P:signal transduction"/>
    <property type="evidence" value="ECO:0007669"/>
    <property type="project" value="InterPro"/>
</dbReference>
<feature type="region of interest" description="Disordered" evidence="2">
    <location>
        <begin position="1"/>
        <end position="30"/>
    </location>
</feature>
<dbReference type="InterPro" id="IPR008936">
    <property type="entry name" value="Rho_GTPase_activation_prot"/>
</dbReference>
<evidence type="ECO:0000259" key="3">
    <source>
        <dbReference type="PROSITE" id="PS50108"/>
    </source>
</evidence>
<dbReference type="SUPFAM" id="SSF48350">
    <property type="entry name" value="GTPase activation domain, GAP"/>
    <property type="match status" value="1"/>
</dbReference>
<dbReference type="PROSITE" id="PS50238">
    <property type="entry name" value="RHOGAP"/>
    <property type="match status" value="1"/>
</dbReference>
<dbReference type="SMART" id="SM00285">
    <property type="entry name" value="PBD"/>
    <property type="match status" value="1"/>
</dbReference>
<dbReference type="InterPro" id="IPR000198">
    <property type="entry name" value="RhoGAP_dom"/>
</dbReference>
<proteinExistence type="predicted"/>
<evidence type="ECO:0000313" key="6">
    <source>
        <dbReference type="Proteomes" id="UP001367508"/>
    </source>
</evidence>
<evidence type="ECO:0000256" key="1">
    <source>
        <dbReference type="ARBA" id="ARBA00022468"/>
    </source>
</evidence>
<evidence type="ECO:0008006" key="7">
    <source>
        <dbReference type="Google" id="ProtNLM"/>
    </source>
</evidence>
<feature type="compositionally biased region" description="Polar residues" evidence="2">
    <location>
        <begin position="398"/>
        <end position="408"/>
    </location>
</feature>
<keyword evidence="6" id="KW-1185">Reference proteome</keyword>
<dbReference type="InterPro" id="IPR036936">
    <property type="entry name" value="CRIB_dom_sf"/>
</dbReference>
<organism evidence="5 6">
    <name type="scientific">Canavalia gladiata</name>
    <name type="common">Sword bean</name>
    <name type="synonym">Dolichos gladiatus</name>
    <dbReference type="NCBI Taxonomy" id="3824"/>
    <lineage>
        <taxon>Eukaryota</taxon>
        <taxon>Viridiplantae</taxon>
        <taxon>Streptophyta</taxon>
        <taxon>Embryophyta</taxon>
        <taxon>Tracheophyta</taxon>
        <taxon>Spermatophyta</taxon>
        <taxon>Magnoliopsida</taxon>
        <taxon>eudicotyledons</taxon>
        <taxon>Gunneridae</taxon>
        <taxon>Pentapetalae</taxon>
        <taxon>rosids</taxon>
        <taxon>fabids</taxon>
        <taxon>Fabales</taxon>
        <taxon>Fabaceae</taxon>
        <taxon>Papilionoideae</taxon>
        <taxon>50 kb inversion clade</taxon>
        <taxon>NPAAA clade</taxon>
        <taxon>indigoferoid/millettioid clade</taxon>
        <taxon>Phaseoleae</taxon>
        <taxon>Canavalia</taxon>
    </lineage>
</organism>
<dbReference type="PROSITE" id="PS50108">
    <property type="entry name" value="CRIB"/>
    <property type="match status" value="1"/>
</dbReference>